<evidence type="ECO:0000313" key="2">
    <source>
        <dbReference type="EMBL" id="MFD1933511.1"/>
    </source>
</evidence>
<gene>
    <name evidence="2" type="ORF">ACFSKW_18805</name>
</gene>
<feature type="transmembrane region" description="Helical" evidence="1">
    <location>
        <begin position="30"/>
        <end position="49"/>
    </location>
</feature>
<keyword evidence="1" id="KW-1133">Transmembrane helix</keyword>
<accession>A0ABW4SVH2</accession>
<protein>
    <recommendedName>
        <fullName evidence="4">DUF3180 domain-containing protein</fullName>
    </recommendedName>
</protein>
<proteinExistence type="predicted"/>
<keyword evidence="1" id="KW-0472">Membrane</keyword>
<organism evidence="2 3">
    <name type="scientific">Nonomuraea mangrovi</name>
    <dbReference type="NCBI Taxonomy" id="2316207"/>
    <lineage>
        <taxon>Bacteria</taxon>
        <taxon>Bacillati</taxon>
        <taxon>Actinomycetota</taxon>
        <taxon>Actinomycetes</taxon>
        <taxon>Streptosporangiales</taxon>
        <taxon>Streptosporangiaceae</taxon>
        <taxon>Nonomuraea</taxon>
    </lineage>
</organism>
<reference evidence="3" key="1">
    <citation type="journal article" date="2019" name="Int. J. Syst. Evol. Microbiol.">
        <title>The Global Catalogue of Microorganisms (GCM) 10K type strain sequencing project: providing services to taxonomists for standard genome sequencing and annotation.</title>
        <authorList>
            <consortium name="The Broad Institute Genomics Platform"/>
            <consortium name="The Broad Institute Genome Sequencing Center for Infectious Disease"/>
            <person name="Wu L."/>
            <person name="Ma J."/>
        </authorList>
    </citation>
    <scope>NUCLEOTIDE SEQUENCE [LARGE SCALE GENOMIC DNA]</scope>
    <source>
        <strain evidence="3">ICMP 6774ER</strain>
    </source>
</reference>
<feature type="transmembrane region" description="Helical" evidence="1">
    <location>
        <begin position="108"/>
        <end position="129"/>
    </location>
</feature>
<comment type="caution">
    <text evidence="2">The sequence shown here is derived from an EMBL/GenBank/DDBJ whole genome shotgun (WGS) entry which is preliminary data.</text>
</comment>
<name>A0ABW4SVH2_9ACTN</name>
<evidence type="ECO:0008006" key="4">
    <source>
        <dbReference type="Google" id="ProtNLM"/>
    </source>
</evidence>
<dbReference type="RefSeq" id="WP_379573553.1">
    <property type="nucleotide sequence ID" value="NZ_JBHUFV010000033.1"/>
</dbReference>
<evidence type="ECO:0000313" key="3">
    <source>
        <dbReference type="Proteomes" id="UP001597368"/>
    </source>
</evidence>
<evidence type="ECO:0000256" key="1">
    <source>
        <dbReference type="SAM" id="Phobius"/>
    </source>
</evidence>
<dbReference type="EMBL" id="JBHUFV010000033">
    <property type="protein sequence ID" value="MFD1933511.1"/>
    <property type="molecule type" value="Genomic_DNA"/>
</dbReference>
<sequence length="173" mass="19407">MMGTWEKRRERLENMPASRLWSTRPARRRLVVVAAAALVVLWAGLVIIARHAPSDLARNVYLSMFGISLLVGLPVVGWLHTATRGVLYLPERLLDERQLHDRRRAYTSAHRATSLVLGSLFVLANFWSYGDRLTLTVPTALVAPLALTLFVTHYTIPLLIAAWTVADPPDDDE</sequence>
<dbReference type="Proteomes" id="UP001597368">
    <property type="component" value="Unassembled WGS sequence"/>
</dbReference>
<keyword evidence="1" id="KW-0812">Transmembrane</keyword>
<keyword evidence="3" id="KW-1185">Reference proteome</keyword>
<feature type="transmembrane region" description="Helical" evidence="1">
    <location>
        <begin position="141"/>
        <end position="166"/>
    </location>
</feature>
<feature type="transmembrane region" description="Helical" evidence="1">
    <location>
        <begin position="61"/>
        <end position="87"/>
    </location>
</feature>